<dbReference type="AlphaFoldDB" id="A0ABD1V1S6"/>
<keyword evidence="4" id="KW-1185">Reference proteome</keyword>
<dbReference type="InterPro" id="IPR055414">
    <property type="entry name" value="LRR_R13L4/SHOC2-like"/>
</dbReference>
<dbReference type="PANTHER" id="PTHR15140">
    <property type="entry name" value="TUBULIN-SPECIFIC CHAPERONE E"/>
    <property type="match status" value="1"/>
</dbReference>
<evidence type="ECO:0000259" key="2">
    <source>
        <dbReference type="Pfam" id="PF23598"/>
    </source>
</evidence>
<proteinExistence type="predicted"/>
<dbReference type="Gene3D" id="3.80.10.10">
    <property type="entry name" value="Ribonuclease Inhibitor"/>
    <property type="match status" value="1"/>
</dbReference>
<dbReference type="Pfam" id="PF23598">
    <property type="entry name" value="LRR_14"/>
    <property type="match status" value="1"/>
</dbReference>
<accession>A0ABD1V1S6</accession>
<dbReference type="PANTHER" id="PTHR15140:SF33">
    <property type="entry name" value="LATE BLIGHT RESISTANCE PROTEIN HOMOLOG R1A-3 ISOFORM X1"/>
    <property type="match status" value="1"/>
</dbReference>
<dbReference type="Proteomes" id="UP001604336">
    <property type="component" value="Unassembled WGS sequence"/>
</dbReference>
<feature type="domain" description="Disease resistance R13L4/SHOC-2-like LRR" evidence="2">
    <location>
        <begin position="13"/>
        <end position="282"/>
    </location>
</feature>
<organism evidence="3 4">
    <name type="scientific">Abeliophyllum distichum</name>
    <dbReference type="NCBI Taxonomy" id="126358"/>
    <lineage>
        <taxon>Eukaryota</taxon>
        <taxon>Viridiplantae</taxon>
        <taxon>Streptophyta</taxon>
        <taxon>Embryophyta</taxon>
        <taxon>Tracheophyta</taxon>
        <taxon>Spermatophyta</taxon>
        <taxon>Magnoliopsida</taxon>
        <taxon>eudicotyledons</taxon>
        <taxon>Gunneridae</taxon>
        <taxon>Pentapetalae</taxon>
        <taxon>asterids</taxon>
        <taxon>lamiids</taxon>
        <taxon>Lamiales</taxon>
        <taxon>Oleaceae</taxon>
        <taxon>Forsythieae</taxon>
        <taxon>Abeliophyllum</taxon>
    </lineage>
</organism>
<name>A0ABD1V1S6_9LAMI</name>
<keyword evidence="1" id="KW-0677">Repeat</keyword>
<comment type="caution">
    <text evidence="3">The sequence shown here is derived from an EMBL/GenBank/DDBJ whole genome shotgun (WGS) entry which is preliminary data.</text>
</comment>
<dbReference type="SUPFAM" id="SSF52058">
    <property type="entry name" value="L domain-like"/>
    <property type="match status" value="1"/>
</dbReference>
<reference evidence="4" key="1">
    <citation type="submission" date="2024-07" db="EMBL/GenBank/DDBJ databases">
        <title>Two chromosome-level genome assemblies of Korean endemic species Abeliophyllum distichum and Forsythia ovata (Oleaceae).</title>
        <authorList>
            <person name="Jang H."/>
        </authorList>
    </citation>
    <scope>NUCLEOTIDE SEQUENCE [LARGE SCALE GENOMIC DNA]</scope>
</reference>
<evidence type="ECO:0000313" key="4">
    <source>
        <dbReference type="Proteomes" id="UP001604336"/>
    </source>
</evidence>
<sequence>MEYYDKIGIRLSVHLRYLDVSCTPSSIASLHNLEYILVDNKEVAQIPEILLNMMKLRYLHFRGGAQFMESCYMRASKDESFQMNNLENISFLFIYEENDEKILRYSPHLRRLKCAFKVFWDSYKKKYRYPNLNFLYKLESLRVSFHQSYVTNTSPCLMSFPLNIKKLNLCKFDLSWEQIGIIGRLLNLEILKLQDVFLEGKRWDASEGGFLELKFLELDGVQISQWNASNVHFPKLERLVLQKCHHLKNIPSSFGEITTLEMIEVHGCKNSVTESDKEIQEQQRELGNEEFKVIISRSAILR</sequence>
<dbReference type="InterPro" id="IPR032675">
    <property type="entry name" value="LRR_dom_sf"/>
</dbReference>
<gene>
    <name evidence="3" type="ORF">Adt_04607</name>
</gene>
<evidence type="ECO:0000256" key="1">
    <source>
        <dbReference type="ARBA" id="ARBA00022737"/>
    </source>
</evidence>
<evidence type="ECO:0000313" key="3">
    <source>
        <dbReference type="EMBL" id="KAL2531256.1"/>
    </source>
</evidence>
<dbReference type="EMBL" id="JBFOLK010000002">
    <property type="protein sequence ID" value="KAL2531256.1"/>
    <property type="molecule type" value="Genomic_DNA"/>
</dbReference>
<protein>
    <submittedName>
        <fullName evidence="3">Disease resistance protein RPP8</fullName>
    </submittedName>
</protein>